<gene>
    <name evidence="11" type="primary">pgeF</name>
    <name evidence="11" type="ORF">RJN63_16820</name>
</gene>
<dbReference type="Pfam" id="PF02578">
    <property type="entry name" value="Cu-oxidase_4"/>
    <property type="match status" value="1"/>
</dbReference>
<name>A0AAE4GBA6_9BURK</name>
<evidence type="ECO:0000256" key="8">
    <source>
        <dbReference type="ARBA" id="ARBA00048968"/>
    </source>
</evidence>
<organism evidence="11">
    <name type="scientific">Herbaspirillum huttiense subsp. nephrolepidis</name>
    <dbReference type="NCBI Taxonomy" id="3075126"/>
    <lineage>
        <taxon>Bacteria</taxon>
        <taxon>Pseudomonadati</taxon>
        <taxon>Pseudomonadota</taxon>
        <taxon>Betaproteobacteria</taxon>
        <taxon>Burkholderiales</taxon>
        <taxon>Oxalobacteraceae</taxon>
        <taxon>Herbaspirillum</taxon>
    </lineage>
</organism>
<dbReference type="InterPro" id="IPR038371">
    <property type="entry name" value="Cu_polyphenol_OxRdtase_sf"/>
</dbReference>
<comment type="catalytic activity">
    <reaction evidence="7">
        <text>adenosine + H2O + H(+) = inosine + NH4(+)</text>
        <dbReference type="Rhea" id="RHEA:24408"/>
        <dbReference type="ChEBI" id="CHEBI:15377"/>
        <dbReference type="ChEBI" id="CHEBI:15378"/>
        <dbReference type="ChEBI" id="CHEBI:16335"/>
        <dbReference type="ChEBI" id="CHEBI:17596"/>
        <dbReference type="ChEBI" id="CHEBI:28938"/>
        <dbReference type="EC" id="3.5.4.4"/>
    </reaction>
    <physiologicalReaction direction="left-to-right" evidence="7">
        <dbReference type="Rhea" id="RHEA:24409"/>
    </physiologicalReaction>
</comment>
<evidence type="ECO:0000256" key="5">
    <source>
        <dbReference type="ARBA" id="ARBA00022801"/>
    </source>
</evidence>
<protein>
    <recommendedName>
        <fullName evidence="10">Purine nucleoside phosphorylase</fullName>
    </recommendedName>
</protein>
<evidence type="ECO:0000256" key="6">
    <source>
        <dbReference type="ARBA" id="ARBA00022833"/>
    </source>
</evidence>
<evidence type="ECO:0000256" key="10">
    <source>
        <dbReference type="RuleBase" id="RU361274"/>
    </source>
</evidence>
<dbReference type="SUPFAM" id="SSF64438">
    <property type="entry name" value="CNF1/YfiH-like putative cysteine hydrolases"/>
    <property type="match status" value="1"/>
</dbReference>
<evidence type="ECO:0000256" key="3">
    <source>
        <dbReference type="ARBA" id="ARBA00022679"/>
    </source>
</evidence>
<reference evidence="11" key="1">
    <citation type="submission" date="2023-02" db="EMBL/GenBank/DDBJ databases">
        <title>Description of Herbaspirillum huttiense subsp. nephrolepsisexaltata and Herbaspirillum huttiense subsp. lycopersicon.</title>
        <authorList>
            <person name="Poudel M."/>
            <person name="Sharma A."/>
            <person name="Goss E."/>
            <person name="Tapia J.H."/>
            <person name="Harmon C.M."/>
            <person name="Jones J.B."/>
        </authorList>
    </citation>
    <scope>NUCLEOTIDE SEQUENCE</scope>
    <source>
        <strain evidence="11">NC40101</strain>
    </source>
</reference>
<evidence type="ECO:0000256" key="4">
    <source>
        <dbReference type="ARBA" id="ARBA00022723"/>
    </source>
</evidence>
<comment type="catalytic activity">
    <reaction evidence="1">
        <text>inosine + phosphate = alpha-D-ribose 1-phosphate + hypoxanthine</text>
        <dbReference type="Rhea" id="RHEA:27646"/>
        <dbReference type="ChEBI" id="CHEBI:17368"/>
        <dbReference type="ChEBI" id="CHEBI:17596"/>
        <dbReference type="ChEBI" id="CHEBI:43474"/>
        <dbReference type="ChEBI" id="CHEBI:57720"/>
        <dbReference type="EC" id="2.4.2.1"/>
    </reaction>
    <physiologicalReaction direction="left-to-right" evidence="1">
        <dbReference type="Rhea" id="RHEA:27647"/>
    </physiologicalReaction>
</comment>
<dbReference type="AlphaFoldDB" id="A0AAE4GBA6"/>
<dbReference type="GO" id="GO:0016787">
    <property type="term" value="F:hydrolase activity"/>
    <property type="evidence" value="ECO:0007669"/>
    <property type="project" value="UniProtKB-KW"/>
</dbReference>
<proteinExistence type="inferred from homology"/>
<comment type="catalytic activity">
    <reaction evidence="8">
        <text>adenosine + phosphate = alpha-D-ribose 1-phosphate + adenine</text>
        <dbReference type="Rhea" id="RHEA:27642"/>
        <dbReference type="ChEBI" id="CHEBI:16335"/>
        <dbReference type="ChEBI" id="CHEBI:16708"/>
        <dbReference type="ChEBI" id="CHEBI:43474"/>
        <dbReference type="ChEBI" id="CHEBI:57720"/>
        <dbReference type="EC" id="2.4.2.1"/>
    </reaction>
    <physiologicalReaction direction="left-to-right" evidence="8">
        <dbReference type="Rhea" id="RHEA:27643"/>
    </physiologicalReaction>
</comment>
<keyword evidence="3" id="KW-0808">Transferase</keyword>
<keyword evidence="6" id="KW-0862">Zinc</keyword>
<dbReference type="InterPro" id="IPR003730">
    <property type="entry name" value="Cu_polyphenol_OxRdtase"/>
</dbReference>
<evidence type="ECO:0000256" key="9">
    <source>
        <dbReference type="ARBA" id="ARBA00049893"/>
    </source>
</evidence>
<sequence>MELLIPDWAAPANIGALTTLRAGGFSPAPYGDGQGGGGLNLGTHVDDDPALVARNRALLRRLLPSEPAWLTQVHGVAVLDAAALPDQPTADACISSTPGAVCVMMTADCLPVLFCDRAGTVVGAAHAGWRGLAGGVLEATVAAMRARGAQDIIAWLGPAIGPEQFEVGAEVREAFITQQAAAQQAFRAYPGRPGKYLADIYQLARQRLASMDVHDVSGGGLCTVSDPRFYSYRRDKTTGRMGSLVWLK</sequence>
<keyword evidence="5" id="KW-0378">Hydrolase</keyword>
<keyword evidence="4" id="KW-0479">Metal-binding</keyword>
<dbReference type="InterPro" id="IPR011324">
    <property type="entry name" value="Cytotoxic_necrot_fac-like_cat"/>
</dbReference>
<dbReference type="GO" id="GO:0005507">
    <property type="term" value="F:copper ion binding"/>
    <property type="evidence" value="ECO:0007669"/>
    <property type="project" value="TreeGrafter"/>
</dbReference>
<dbReference type="RefSeq" id="WP_259432607.1">
    <property type="nucleotide sequence ID" value="NZ_JAVLSM010000002.1"/>
</dbReference>
<evidence type="ECO:0000256" key="7">
    <source>
        <dbReference type="ARBA" id="ARBA00047989"/>
    </source>
</evidence>
<comment type="catalytic activity">
    <reaction evidence="9">
        <text>S-methyl-5'-thioadenosine + phosphate = 5-(methylsulfanyl)-alpha-D-ribose 1-phosphate + adenine</text>
        <dbReference type="Rhea" id="RHEA:11852"/>
        <dbReference type="ChEBI" id="CHEBI:16708"/>
        <dbReference type="ChEBI" id="CHEBI:17509"/>
        <dbReference type="ChEBI" id="CHEBI:43474"/>
        <dbReference type="ChEBI" id="CHEBI:58533"/>
        <dbReference type="EC" id="2.4.2.28"/>
    </reaction>
    <physiologicalReaction direction="left-to-right" evidence="9">
        <dbReference type="Rhea" id="RHEA:11853"/>
    </physiologicalReaction>
</comment>
<accession>A0AAE4GBA6</accession>
<evidence type="ECO:0000313" key="11">
    <source>
        <dbReference type="EMBL" id="MDT0338505.1"/>
    </source>
</evidence>
<evidence type="ECO:0000256" key="1">
    <source>
        <dbReference type="ARBA" id="ARBA00000553"/>
    </source>
</evidence>
<dbReference type="GO" id="GO:0017061">
    <property type="term" value="F:S-methyl-5-thioadenosine phosphorylase activity"/>
    <property type="evidence" value="ECO:0007669"/>
    <property type="project" value="UniProtKB-EC"/>
</dbReference>
<dbReference type="PANTHER" id="PTHR30616:SF2">
    <property type="entry name" value="PURINE NUCLEOSIDE PHOSPHORYLASE LACC1"/>
    <property type="match status" value="1"/>
</dbReference>
<comment type="similarity">
    <text evidence="2 10">Belongs to the purine nucleoside phosphorylase YfiH/LACC1 family.</text>
</comment>
<dbReference type="CDD" id="cd16833">
    <property type="entry name" value="YfiH"/>
    <property type="match status" value="1"/>
</dbReference>
<dbReference type="EMBL" id="JAVRAA010000008">
    <property type="protein sequence ID" value="MDT0338505.1"/>
    <property type="molecule type" value="Genomic_DNA"/>
</dbReference>
<dbReference type="PANTHER" id="PTHR30616">
    <property type="entry name" value="UNCHARACTERIZED PROTEIN YFIH"/>
    <property type="match status" value="1"/>
</dbReference>
<dbReference type="NCBIfam" id="TIGR00726">
    <property type="entry name" value="peptidoglycan editing factor PgeF"/>
    <property type="match status" value="1"/>
</dbReference>
<comment type="caution">
    <text evidence="11">The sequence shown here is derived from an EMBL/GenBank/DDBJ whole genome shotgun (WGS) entry which is preliminary data.</text>
</comment>
<evidence type="ECO:0000256" key="2">
    <source>
        <dbReference type="ARBA" id="ARBA00007353"/>
    </source>
</evidence>
<dbReference type="Gene3D" id="3.60.140.10">
    <property type="entry name" value="CNF1/YfiH-like putative cysteine hydrolases"/>
    <property type="match status" value="1"/>
</dbReference>